<feature type="region of interest" description="Disordered" evidence="1">
    <location>
        <begin position="1"/>
        <end position="140"/>
    </location>
</feature>
<organism evidence="2 3">
    <name type="scientific">Linum trigynum</name>
    <dbReference type="NCBI Taxonomy" id="586398"/>
    <lineage>
        <taxon>Eukaryota</taxon>
        <taxon>Viridiplantae</taxon>
        <taxon>Streptophyta</taxon>
        <taxon>Embryophyta</taxon>
        <taxon>Tracheophyta</taxon>
        <taxon>Spermatophyta</taxon>
        <taxon>Magnoliopsida</taxon>
        <taxon>eudicotyledons</taxon>
        <taxon>Gunneridae</taxon>
        <taxon>Pentapetalae</taxon>
        <taxon>rosids</taxon>
        <taxon>fabids</taxon>
        <taxon>Malpighiales</taxon>
        <taxon>Linaceae</taxon>
        <taxon>Linum</taxon>
    </lineage>
</organism>
<dbReference type="EMBL" id="OZ034818">
    <property type="protein sequence ID" value="CAL1390751.1"/>
    <property type="molecule type" value="Genomic_DNA"/>
</dbReference>
<name>A0AAV2EXQ3_9ROSI</name>
<reference evidence="2 3" key="1">
    <citation type="submission" date="2024-04" db="EMBL/GenBank/DDBJ databases">
        <authorList>
            <person name="Fracassetti M."/>
        </authorList>
    </citation>
    <scope>NUCLEOTIDE SEQUENCE [LARGE SCALE GENOMIC DNA]</scope>
</reference>
<dbReference type="AlphaFoldDB" id="A0AAV2EXQ3"/>
<evidence type="ECO:0000313" key="3">
    <source>
        <dbReference type="Proteomes" id="UP001497516"/>
    </source>
</evidence>
<evidence type="ECO:0000256" key="1">
    <source>
        <dbReference type="SAM" id="MobiDB-lite"/>
    </source>
</evidence>
<dbReference type="Proteomes" id="UP001497516">
    <property type="component" value="Chromosome 5"/>
</dbReference>
<sequence>MGVVTLRRGAARSKSKAKKELLVTETQQRGIPNENRRKLQTIATKGLGPKKAGGRAERSDRKAKGDGRMPKEIVEHRTSIGEWSDEDPLGVAPKGSDGVDQPIGKDKADGESSGEDAQLFEVRRCGPNKPKEAQQKVVQPNRVSQVVKAFEKGLSMADPVLHVDMG</sequence>
<protein>
    <submittedName>
        <fullName evidence="2">Uncharacterized protein</fullName>
    </submittedName>
</protein>
<gene>
    <name evidence="2" type="ORF">LTRI10_LOCUS31513</name>
</gene>
<feature type="compositionally biased region" description="Basic and acidic residues" evidence="1">
    <location>
        <begin position="121"/>
        <end position="134"/>
    </location>
</feature>
<feature type="compositionally biased region" description="Basic and acidic residues" evidence="1">
    <location>
        <begin position="54"/>
        <end position="79"/>
    </location>
</feature>
<evidence type="ECO:0000313" key="2">
    <source>
        <dbReference type="EMBL" id="CAL1390751.1"/>
    </source>
</evidence>
<accession>A0AAV2EXQ3</accession>
<proteinExistence type="predicted"/>
<keyword evidence="3" id="KW-1185">Reference proteome</keyword>